<dbReference type="SUPFAM" id="SSF56801">
    <property type="entry name" value="Acetyl-CoA synthetase-like"/>
    <property type="match status" value="1"/>
</dbReference>
<evidence type="ECO:0000313" key="2">
    <source>
        <dbReference type="EMBL" id="KAK9073630.1"/>
    </source>
</evidence>
<accession>A0AAP0DEE1</accession>
<evidence type="ECO:0000256" key="1">
    <source>
        <dbReference type="ARBA" id="ARBA00022598"/>
    </source>
</evidence>
<sequence length="110" mass="11999">MATVLHLPLTRTPIATLFPVTFFAVTSLGAIATTANPLYTELSHQISEPKLIITVDQLLPKFTQFNLSILDLHNYSDLIAKSHNLTVISPYVFQNDVAVILYSSGITGLG</sequence>
<evidence type="ECO:0000313" key="3">
    <source>
        <dbReference type="Proteomes" id="UP001408789"/>
    </source>
</evidence>
<keyword evidence="1" id="KW-0436">Ligase</keyword>
<dbReference type="PANTHER" id="PTHR24096">
    <property type="entry name" value="LONG-CHAIN-FATTY-ACID--COA LIGASE"/>
    <property type="match status" value="1"/>
</dbReference>
<comment type="caution">
    <text evidence="2">The sequence shown here is derived from an EMBL/GenBank/DDBJ whole genome shotgun (WGS) entry which is preliminary data.</text>
</comment>
<dbReference type="EMBL" id="JBCNJP010000009">
    <property type="protein sequence ID" value="KAK9073630.1"/>
    <property type="molecule type" value="Genomic_DNA"/>
</dbReference>
<reference evidence="2 3" key="1">
    <citation type="submission" date="2024-04" db="EMBL/GenBank/DDBJ databases">
        <title>The reference genome of an endangered Asteraceae, Deinandra increscens subsp. villosa, native to the Central Coast of California.</title>
        <authorList>
            <person name="Guilliams M."/>
            <person name="Hasenstab-Lehman K."/>
            <person name="Meyer R."/>
            <person name="Mcevoy S."/>
        </authorList>
    </citation>
    <scope>NUCLEOTIDE SEQUENCE [LARGE SCALE GENOMIC DNA]</scope>
    <source>
        <tissue evidence="2">Leaf</tissue>
    </source>
</reference>
<keyword evidence="3" id="KW-1185">Reference proteome</keyword>
<dbReference type="GO" id="GO:0016405">
    <property type="term" value="F:CoA-ligase activity"/>
    <property type="evidence" value="ECO:0007669"/>
    <property type="project" value="TreeGrafter"/>
</dbReference>
<organism evidence="2 3">
    <name type="scientific">Deinandra increscens subsp. villosa</name>
    <dbReference type="NCBI Taxonomy" id="3103831"/>
    <lineage>
        <taxon>Eukaryota</taxon>
        <taxon>Viridiplantae</taxon>
        <taxon>Streptophyta</taxon>
        <taxon>Embryophyta</taxon>
        <taxon>Tracheophyta</taxon>
        <taxon>Spermatophyta</taxon>
        <taxon>Magnoliopsida</taxon>
        <taxon>eudicotyledons</taxon>
        <taxon>Gunneridae</taxon>
        <taxon>Pentapetalae</taxon>
        <taxon>asterids</taxon>
        <taxon>campanulids</taxon>
        <taxon>Asterales</taxon>
        <taxon>Asteraceae</taxon>
        <taxon>Asteroideae</taxon>
        <taxon>Heliantheae alliance</taxon>
        <taxon>Madieae</taxon>
        <taxon>Madiinae</taxon>
        <taxon>Deinandra</taxon>
    </lineage>
</organism>
<dbReference type="PANTHER" id="PTHR24096:SF417">
    <property type="entry name" value="AMP-DEPENDENT SYNTHETASE_LIGASE"/>
    <property type="match status" value="1"/>
</dbReference>
<protein>
    <recommendedName>
        <fullName evidence="4">AMP-dependent synthetase/ligase domain-containing protein</fullName>
    </recommendedName>
</protein>
<gene>
    <name evidence="2" type="ORF">SSX86_007954</name>
</gene>
<dbReference type="AlphaFoldDB" id="A0AAP0DEE1"/>
<name>A0AAP0DEE1_9ASTR</name>
<evidence type="ECO:0008006" key="4">
    <source>
        <dbReference type="Google" id="ProtNLM"/>
    </source>
</evidence>
<proteinExistence type="predicted"/>
<dbReference type="Proteomes" id="UP001408789">
    <property type="component" value="Unassembled WGS sequence"/>
</dbReference>
<dbReference type="Gene3D" id="3.40.50.980">
    <property type="match status" value="1"/>
</dbReference>